<dbReference type="InterPro" id="IPR001227">
    <property type="entry name" value="Ac_transferase_dom_sf"/>
</dbReference>
<dbReference type="Pfam" id="PF01575">
    <property type="entry name" value="MaoC_dehydratas"/>
    <property type="match status" value="1"/>
</dbReference>
<evidence type="ECO:0000313" key="7">
    <source>
        <dbReference type="Proteomes" id="UP000244855"/>
    </source>
</evidence>
<evidence type="ECO:0000313" key="6">
    <source>
        <dbReference type="EMBL" id="PVH99334.1"/>
    </source>
</evidence>
<dbReference type="STRING" id="97972.A0A2V1DQ65"/>
<dbReference type="GO" id="GO:0004318">
    <property type="term" value="F:enoyl-[acyl-carrier-protein] reductase (NADH) activity"/>
    <property type="evidence" value="ECO:0007669"/>
    <property type="project" value="InterPro"/>
</dbReference>
<dbReference type="Gene3D" id="6.10.60.10">
    <property type="match status" value="1"/>
</dbReference>
<keyword evidence="7" id="KW-1185">Reference proteome</keyword>
<dbReference type="Pfam" id="PF22235">
    <property type="entry name" value="FAS1_thioest_ins"/>
    <property type="match status" value="1"/>
</dbReference>
<dbReference type="Gene3D" id="3.30.1120.100">
    <property type="match status" value="1"/>
</dbReference>
<dbReference type="InterPro" id="IPR002539">
    <property type="entry name" value="MaoC-like_dom"/>
</dbReference>
<dbReference type="EMBL" id="KZ805394">
    <property type="protein sequence ID" value="PVH99334.1"/>
    <property type="molecule type" value="Genomic_DNA"/>
</dbReference>
<evidence type="ECO:0000256" key="3">
    <source>
        <dbReference type="ARBA" id="ARBA00022857"/>
    </source>
</evidence>
<dbReference type="InterPro" id="IPR050830">
    <property type="entry name" value="Fungal_FAS"/>
</dbReference>
<dbReference type="InterPro" id="IPR040883">
    <property type="entry name" value="FAS_meander"/>
</dbReference>
<dbReference type="GO" id="GO:0016787">
    <property type="term" value="F:hydrolase activity"/>
    <property type="evidence" value="ECO:0007669"/>
    <property type="project" value="UniProtKB-KW"/>
</dbReference>
<dbReference type="Proteomes" id="UP000244855">
    <property type="component" value="Unassembled WGS sequence"/>
</dbReference>
<dbReference type="GO" id="GO:0006633">
    <property type="term" value="P:fatty acid biosynthetic process"/>
    <property type="evidence" value="ECO:0007669"/>
    <property type="project" value="InterPro"/>
</dbReference>
<dbReference type="Gene3D" id="3.20.20.70">
    <property type="entry name" value="Aldolase class I"/>
    <property type="match status" value="1"/>
</dbReference>
<dbReference type="InterPro" id="IPR014043">
    <property type="entry name" value="Acyl_transferase_dom"/>
</dbReference>
<organism evidence="6 7">
    <name type="scientific">Periconia macrospinosa</name>
    <dbReference type="NCBI Taxonomy" id="97972"/>
    <lineage>
        <taxon>Eukaryota</taxon>
        <taxon>Fungi</taxon>
        <taxon>Dikarya</taxon>
        <taxon>Ascomycota</taxon>
        <taxon>Pezizomycotina</taxon>
        <taxon>Dothideomycetes</taxon>
        <taxon>Pleosporomycetidae</taxon>
        <taxon>Pleosporales</taxon>
        <taxon>Massarineae</taxon>
        <taxon>Periconiaceae</taxon>
        <taxon>Periconia</taxon>
    </lineage>
</organism>
<accession>A0A2V1DQ65</accession>
<evidence type="ECO:0000259" key="5">
    <source>
        <dbReference type="SMART" id="SM00827"/>
    </source>
</evidence>
<keyword evidence="4" id="KW-0560">Oxidoreductase</keyword>
<name>A0A2V1DQ65_9PLEO</name>
<dbReference type="OrthoDB" id="5417908at2759"/>
<dbReference type="Gene3D" id="3.10.129.10">
    <property type="entry name" value="Hotdog Thioesterase"/>
    <property type="match status" value="1"/>
</dbReference>
<proteinExistence type="predicted"/>
<protein>
    <submittedName>
        <fullName evidence="6">Fatty acid synthase</fullName>
    </submittedName>
</protein>
<dbReference type="Gene3D" id="3.30.70.3330">
    <property type="match status" value="1"/>
</dbReference>
<dbReference type="SUPFAM" id="SSF52151">
    <property type="entry name" value="FabD/lysophospholipase-like"/>
    <property type="match status" value="1"/>
</dbReference>
<dbReference type="GO" id="GO:0004312">
    <property type="term" value="F:fatty acid synthase activity"/>
    <property type="evidence" value="ECO:0007669"/>
    <property type="project" value="InterPro"/>
</dbReference>
<dbReference type="InterPro" id="IPR013785">
    <property type="entry name" value="Aldolase_TIM"/>
</dbReference>
<dbReference type="InterPro" id="IPR003965">
    <property type="entry name" value="Fatty_acid_synthase"/>
</dbReference>
<dbReference type="GO" id="GO:0019171">
    <property type="term" value="F:(3R)-hydroxyacyl-[acyl-carrier-protein] dehydratase activity"/>
    <property type="evidence" value="ECO:0007669"/>
    <property type="project" value="InterPro"/>
</dbReference>
<dbReference type="SMART" id="SM00827">
    <property type="entry name" value="PKS_AT"/>
    <property type="match status" value="1"/>
</dbReference>
<gene>
    <name evidence="6" type="ORF">DM02DRAFT_529291</name>
</gene>
<dbReference type="Pfam" id="PF13452">
    <property type="entry name" value="FAS1_DH_region"/>
    <property type="match status" value="1"/>
</dbReference>
<dbReference type="PRINTS" id="PR01483">
    <property type="entry name" value="FASYNTHASE"/>
</dbReference>
<keyword evidence="2" id="KW-0378">Hydrolase</keyword>
<evidence type="ECO:0000256" key="1">
    <source>
        <dbReference type="ARBA" id="ARBA00022679"/>
    </source>
</evidence>
<keyword evidence="1" id="KW-0808">Transferase</keyword>
<feature type="domain" description="Malonyl-CoA:ACP transacylase (MAT)" evidence="5">
    <location>
        <begin position="1016"/>
        <end position="1310"/>
    </location>
</feature>
<sequence length="1420" mass="158810">MTPTTTHPDFVAAIMRAGYHVEFAAGGYHNADKLRSALFQLRDLMPLGRTITMNIIYASPKTISWQIPFIRQLRAEGFPLAGLCIGGGVPSLEVATDYITSLNLEHISFKPSSVESIKKVVEIAKKNAPFPVILQWTGGRGGGHHSKEDFHTPILETYALIRECSNICLVAGSGFGSSENIAPYFTGSWSLRHGKRSTMPFDGILLGSRVMISAEAHTSHGAKAAIVKAEGVSDKDWSGTYRKPTGGIISVVSEMGEPIHVIATRGARLWAELDKTIFSVEKKKRIPLLVSKKHYLMARLNKDFQRPWFGKKADGTPCEILEMTYLEVAKRLIELMFARKWIDPSYQTLTERFLERMEARLADGNIGARRLYMEDGRVVPEHIEVAFPCSSMTLICPEDRDYFLQLCRSPGMKPVPFIPALDEHFETWFKKDSLWQSEACESVIDQDADRTFILHGPVAAQYTSTVDEPVGEILDHINKGVMKDLEKLGGFIPSTAEGGVQNTLTLGFATEESGWAKTLNASEFFWVAALLESPYIKQHGHLTENYVRSLVRKLTVTGIQTQHNTLSLITGDAQPILRLSFDGDSEIQVTILTNVNSSQTPIPFVYRYKYDGGSNLVPIEQMMEDHNERLSNFYRQLWCPDSSKTESGLESAVVEHDFCIQGPSLERFRNSIGYQGVGVPIDYAIVISWKTISQLLVHHPIDLLNLVHLSNQFQMFRQLAIGDTVRSTAEVNAVVVRDTGLELEVKCTISANNKALVDIRSRFLVRGDSGQGLNPFKRQKPGPYEIKLSSATDVAILLSKDWFVLDDENRLVNFDLVNVTLQFEPEVFTRQNDEATTGNVYIVSEAEEPFLIGRIDQQCQRKRGNSVLPYLRRHGKDISCVTQQQDSIVHTYMFNVPKNNEKYSYASGDFNPIHTSETFAHMAGLPGTITHGMYCSAIVRQVFEREICKCNAVRFESFHVDFTSMVLPNDTLHLTIRKVGMRFGTEQFQFEVECERTGEKVLKGSASIAPAPTTFCFTGQGSAAKGMGMDLYASSVPARSVWDRAEAYFVSQYGLSILDIVRNNPKELTVHFGGVRGRQLRRNYQMMQFEMPPKVPGGEPEFVPMFPSIDAHSTSFTHRSPTGLLLATQFTQPALALMEMAAFADMKAAGVVTPGHHFAGHSLGEYISLACSANFMALESMLYLFFCRGMTMQSAVERDADERSDYSMVAVDPSRVSKAFTDNESALTILVKTLREKTGFFIEVVNLNVRGKQYVCAGDLRALDLLQQICDDIKTNHDLYTDLDDETHLAEIVERYAANNRSHGALPASQVKLSRGLATIPLAGIDVPFHSSYLYPRMEGFRNLLESCLDSKSLDPNKLVGRYIPNVTGTPFQIHREYFEQVLHITGSERIRYVLRDWSSWENNIKKEREATAMVGAVGA</sequence>
<dbReference type="PANTHER" id="PTHR10982">
    <property type="entry name" value="MALONYL COA-ACYL CARRIER PROTEIN TRANSACYLASE"/>
    <property type="match status" value="1"/>
</dbReference>
<dbReference type="GO" id="GO:0005835">
    <property type="term" value="C:fatty acid synthase complex"/>
    <property type="evidence" value="ECO:0007669"/>
    <property type="project" value="InterPro"/>
</dbReference>
<dbReference type="PANTHER" id="PTHR10982:SF21">
    <property type="entry name" value="FATTY ACID SYNTHASE SUBUNIT BETA"/>
    <property type="match status" value="1"/>
</dbReference>
<dbReference type="Gene3D" id="1.20.930.70">
    <property type="match status" value="1"/>
</dbReference>
<dbReference type="Pfam" id="PF08354">
    <property type="entry name" value="Fas1-AflB-like_hel"/>
    <property type="match status" value="1"/>
</dbReference>
<evidence type="ECO:0000256" key="2">
    <source>
        <dbReference type="ARBA" id="ARBA00022801"/>
    </source>
</evidence>
<dbReference type="Gene3D" id="6.10.140.1400">
    <property type="match status" value="1"/>
</dbReference>
<dbReference type="InterPro" id="IPR013565">
    <property type="entry name" value="Fas1/AflB-like_central"/>
</dbReference>
<dbReference type="InterPro" id="IPR016035">
    <property type="entry name" value="Acyl_Trfase/lysoPLipase"/>
</dbReference>
<dbReference type="SUPFAM" id="SSF54637">
    <property type="entry name" value="Thioesterase/thiol ester dehydrase-isomerase"/>
    <property type="match status" value="2"/>
</dbReference>
<dbReference type="Pfam" id="PF00698">
    <property type="entry name" value="Acyl_transf_1"/>
    <property type="match status" value="1"/>
</dbReference>
<dbReference type="Gene3D" id="3.40.366.10">
    <property type="entry name" value="Malonyl-Coenzyme A Acyl Carrier Protein, domain 2"/>
    <property type="match status" value="1"/>
</dbReference>
<dbReference type="InterPro" id="IPR029069">
    <property type="entry name" value="HotDog_dom_sf"/>
</dbReference>
<dbReference type="Pfam" id="PF17951">
    <property type="entry name" value="FAS_meander"/>
    <property type="match status" value="1"/>
</dbReference>
<dbReference type="InterPro" id="IPR039569">
    <property type="entry name" value="FAS1-like_DH_region"/>
</dbReference>
<dbReference type="SUPFAM" id="SSF51412">
    <property type="entry name" value="Inosine monophosphate dehydrogenase (IMPDH)"/>
    <property type="match status" value="1"/>
</dbReference>
<evidence type="ECO:0000256" key="4">
    <source>
        <dbReference type="ARBA" id="ARBA00023002"/>
    </source>
</evidence>
<keyword evidence="3" id="KW-0521">NADP</keyword>
<reference evidence="6 7" key="1">
    <citation type="journal article" date="2018" name="Sci. Rep.">
        <title>Comparative genomics provides insights into the lifestyle and reveals functional heterogeneity of dark septate endophytic fungi.</title>
        <authorList>
            <person name="Knapp D.G."/>
            <person name="Nemeth J.B."/>
            <person name="Barry K."/>
            <person name="Hainaut M."/>
            <person name="Henrissat B."/>
            <person name="Johnson J."/>
            <person name="Kuo A."/>
            <person name="Lim J.H.P."/>
            <person name="Lipzen A."/>
            <person name="Nolan M."/>
            <person name="Ohm R.A."/>
            <person name="Tamas L."/>
            <person name="Grigoriev I.V."/>
            <person name="Spatafora J.W."/>
            <person name="Nagy L.G."/>
            <person name="Kovacs G.M."/>
        </authorList>
    </citation>
    <scope>NUCLEOTIDE SEQUENCE [LARGE SCALE GENOMIC DNA]</scope>
    <source>
        <strain evidence="6 7">DSE2036</strain>
    </source>
</reference>